<evidence type="ECO:0000256" key="6">
    <source>
        <dbReference type="ARBA" id="ARBA00022989"/>
    </source>
</evidence>
<feature type="transmembrane region" description="Helical" evidence="8">
    <location>
        <begin position="379"/>
        <end position="401"/>
    </location>
</feature>
<feature type="transmembrane region" description="Helical" evidence="8">
    <location>
        <begin position="413"/>
        <end position="430"/>
    </location>
</feature>
<dbReference type="Proteomes" id="UP000177480">
    <property type="component" value="Unassembled WGS sequence"/>
</dbReference>
<reference evidence="10 11" key="1">
    <citation type="journal article" date="2016" name="Nat. Commun.">
        <title>Thousands of microbial genomes shed light on interconnected biogeochemical processes in an aquifer system.</title>
        <authorList>
            <person name="Anantharaman K."/>
            <person name="Brown C.T."/>
            <person name="Hug L.A."/>
            <person name="Sharon I."/>
            <person name="Castelle C.J."/>
            <person name="Probst A.J."/>
            <person name="Thomas B.C."/>
            <person name="Singh A."/>
            <person name="Wilkins M.J."/>
            <person name="Karaoz U."/>
            <person name="Brodie E.L."/>
            <person name="Williams K.H."/>
            <person name="Hubbard S.S."/>
            <person name="Banfield J.F."/>
        </authorList>
    </citation>
    <scope>NUCLEOTIDE SEQUENCE [LARGE SCALE GENOMIC DNA]</scope>
</reference>
<keyword evidence="4" id="KW-0808">Transferase</keyword>
<evidence type="ECO:0000313" key="11">
    <source>
        <dbReference type="Proteomes" id="UP000177480"/>
    </source>
</evidence>
<feature type="transmembrane region" description="Helical" evidence="8">
    <location>
        <begin position="7"/>
        <end position="24"/>
    </location>
</feature>
<keyword evidence="7 8" id="KW-0472">Membrane</keyword>
<feature type="transmembrane region" description="Helical" evidence="8">
    <location>
        <begin position="325"/>
        <end position="343"/>
    </location>
</feature>
<evidence type="ECO:0000256" key="4">
    <source>
        <dbReference type="ARBA" id="ARBA00022679"/>
    </source>
</evidence>
<dbReference type="AlphaFoldDB" id="A0A1G2G2K1"/>
<dbReference type="STRING" id="1802114.A2719_03660"/>
<comment type="subcellular location">
    <subcellularLocation>
        <location evidence="1">Cell membrane</location>
        <topology evidence="1">Multi-pass membrane protein</topology>
    </subcellularLocation>
</comment>
<evidence type="ECO:0000256" key="7">
    <source>
        <dbReference type="ARBA" id="ARBA00023136"/>
    </source>
</evidence>
<gene>
    <name evidence="10" type="ORF">A2719_03660</name>
</gene>
<feature type="transmembrane region" description="Helical" evidence="8">
    <location>
        <begin position="349"/>
        <end position="367"/>
    </location>
</feature>
<evidence type="ECO:0000256" key="8">
    <source>
        <dbReference type="SAM" id="Phobius"/>
    </source>
</evidence>
<feature type="transmembrane region" description="Helical" evidence="8">
    <location>
        <begin position="451"/>
        <end position="471"/>
    </location>
</feature>
<evidence type="ECO:0000313" key="10">
    <source>
        <dbReference type="EMBL" id="OGZ44028.1"/>
    </source>
</evidence>
<keyword evidence="6 8" id="KW-1133">Transmembrane helix</keyword>
<dbReference type="GO" id="GO:0005886">
    <property type="term" value="C:plasma membrane"/>
    <property type="evidence" value="ECO:0007669"/>
    <property type="project" value="UniProtKB-SubCell"/>
</dbReference>
<keyword evidence="3" id="KW-0328">Glycosyltransferase</keyword>
<accession>A0A1G2G2K1</accession>
<proteinExistence type="predicted"/>
<dbReference type="InterPro" id="IPR050297">
    <property type="entry name" value="LipidA_mod_glycosyltrf_83"/>
</dbReference>
<feature type="domain" description="Glycosyltransferase RgtA/B/C/D-like" evidence="9">
    <location>
        <begin position="113"/>
        <end position="222"/>
    </location>
</feature>
<evidence type="ECO:0000259" key="9">
    <source>
        <dbReference type="Pfam" id="PF13231"/>
    </source>
</evidence>
<protein>
    <recommendedName>
        <fullName evidence="9">Glycosyltransferase RgtA/B/C/D-like domain-containing protein</fullName>
    </recommendedName>
</protein>
<evidence type="ECO:0000256" key="3">
    <source>
        <dbReference type="ARBA" id="ARBA00022676"/>
    </source>
</evidence>
<sequence length="596" mass="67178">MNYYHILAIVFFLLMGALMIASISDESLTFDELAHIAAGFGYLKEQDYRLNAEHPPLIKYLAALGADIAVHPYFPTNTAPWQNETKNQWAQWDHGTIFLYQSGNDADAVIFWSRVPMILLTLLLGILLYSWSYRQFGGRVALLAVALYTFSPTILAHGRYVTTDIGASLGFFIGITTFVSFLQKRTWSSFFIAGIAFGIAQLLKFSLILLIPMYGILLLLWAWSHPDFITIRERITMFFVYATRTIGVGIVGIAVVWIAYAQVTAGYPIDRNLRDASTLLKTYRFRSHVQATEFLIQHRITRPLGQYLTGVLLANQRAAGGNTTYFLGTVSSSGSFAYFPLLYAVKEQIILHVLSAAALAGFLLRVWKRRTMSLRKRIQAWIASHLNLVGACTVVGVYWTISLISPLNIGLRHVLPTFPFIYVLVAYGAERFFTTNTDGSARWQTTRIPQALCMAIVLLLAGIAIRAYPYYLSYYNALGGGTENGYRIAVDSNYDWGQDFKRLRAYMDEHGIEKIALDYFGGASRDYYLPSRVDGWWSARGMPQGYFAISSTLREGALASWDPRLTPPKPEETYPWLRGKEPIGRAGMSIFIYKFP</sequence>
<feature type="transmembrane region" description="Helical" evidence="8">
    <location>
        <begin position="140"/>
        <end position="159"/>
    </location>
</feature>
<feature type="transmembrane region" description="Helical" evidence="8">
    <location>
        <begin position="165"/>
        <end position="183"/>
    </location>
</feature>
<name>A0A1G2G2K1_9BACT</name>
<dbReference type="PANTHER" id="PTHR33908">
    <property type="entry name" value="MANNOSYLTRANSFERASE YKCB-RELATED"/>
    <property type="match status" value="1"/>
</dbReference>
<evidence type="ECO:0000256" key="2">
    <source>
        <dbReference type="ARBA" id="ARBA00022475"/>
    </source>
</evidence>
<feature type="transmembrane region" description="Helical" evidence="8">
    <location>
        <begin position="235"/>
        <end position="261"/>
    </location>
</feature>
<dbReference type="GO" id="GO:0009103">
    <property type="term" value="P:lipopolysaccharide biosynthetic process"/>
    <property type="evidence" value="ECO:0007669"/>
    <property type="project" value="UniProtKB-ARBA"/>
</dbReference>
<comment type="caution">
    <text evidence="10">The sequence shown here is derived from an EMBL/GenBank/DDBJ whole genome shotgun (WGS) entry which is preliminary data.</text>
</comment>
<keyword evidence="2" id="KW-1003">Cell membrane</keyword>
<feature type="transmembrane region" description="Helical" evidence="8">
    <location>
        <begin position="109"/>
        <end position="128"/>
    </location>
</feature>
<evidence type="ECO:0000256" key="1">
    <source>
        <dbReference type="ARBA" id="ARBA00004651"/>
    </source>
</evidence>
<organism evidence="10 11">
    <name type="scientific">Candidatus Ryanbacteria bacterium RIFCSPHIGHO2_01_FULL_45_22</name>
    <dbReference type="NCBI Taxonomy" id="1802114"/>
    <lineage>
        <taxon>Bacteria</taxon>
        <taxon>Candidatus Ryaniibacteriota</taxon>
    </lineage>
</organism>
<dbReference type="EMBL" id="MHNK01000010">
    <property type="protein sequence ID" value="OGZ44028.1"/>
    <property type="molecule type" value="Genomic_DNA"/>
</dbReference>
<dbReference type="InterPro" id="IPR038731">
    <property type="entry name" value="RgtA/B/C-like"/>
</dbReference>
<dbReference type="Pfam" id="PF13231">
    <property type="entry name" value="PMT_2"/>
    <property type="match status" value="1"/>
</dbReference>
<feature type="transmembrane region" description="Helical" evidence="8">
    <location>
        <begin position="190"/>
        <end position="223"/>
    </location>
</feature>
<evidence type="ECO:0000256" key="5">
    <source>
        <dbReference type="ARBA" id="ARBA00022692"/>
    </source>
</evidence>
<dbReference type="GO" id="GO:0016763">
    <property type="term" value="F:pentosyltransferase activity"/>
    <property type="evidence" value="ECO:0007669"/>
    <property type="project" value="TreeGrafter"/>
</dbReference>
<dbReference type="PANTHER" id="PTHR33908:SF11">
    <property type="entry name" value="MEMBRANE PROTEIN"/>
    <property type="match status" value="1"/>
</dbReference>
<keyword evidence="5 8" id="KW-0812">Transmembrane</keyword>